<gene>
    <name evidence="2" type="ORF">LCY76_20655</name>
</gene>
<dbReference type="Proteomes" id="UP001139011">
    <property type="component" value="Unassembled WGS sequence"/>
</dbReference>
<evidence type="ECO:0000313" key="3">
    <source>
        <dbReference type="Proteomes" id="UP001139011"/>
    </source>
</evidence>
<sequence>MGKREPIIIFMLMVVTGLYVGFKVNDALFAKYVQAASVSSNLGQEKPYDSVSQQREARNQTKKEIESAFNTYMSYNFGDLNRYHAVLDTQAIIAKEEKFFIIQSKKAAYNQQVKSFFDVCVAQHFSGTERDPGSKVNQVWLVDKDFTVLEKDRVD</sequence>
<evidence type="ECO:0000256" key="1">
    <source>
        <dbReference type="SAM" id="Phobius"/>
    </source>
</evidence>
<dbReference type="AlphaFoldDB" id="A0A9X2BES9"/>
<keyword evidence="1" id="KW-0472">Membrane</keyword>
<evidence type="ECO:0000313" key="2">
    <source>
        <dbReference type="EMBL" id="MCK6258986.1"/>
    </source>
</evidence>
<proteinExistence type="predicted"/>
<feature type="transmembrane region" description="Helical" evidence="1">
    <location>
        <begin position="6"/>
        <end position="22"/>
    </location>
</feature>
<name>A0A9X2BES9_9BACL</name>
<accession>A0A9X2BES9</accession>
<organism evidence="2 3">
    <name type="scientific">Fictibacillus marinisediminis</name>
    <dbReference type="NCBI Taxonomy" id="2878389"/>
    <lineage>
        <taxon>Bacteria</taxon>
        <taxon>Bacillati</taxon>
        <taxon>Bacillota</taxon>
        <taxon>Bacilli</taxon>
        <taxon>Bacillales</taxon>
        <taxon>Fictibacillaceae</taxon>
        <taxon>Fictibacillus</taxon>
    </lineage>
</organism>
<keyword evidence="3" id="KW-1185">Reference proteome</keyword>
<keyword evidence="1" id="KW-1133">Transmembrane helix</keyword>
<dbReference type="EMBL" id="JAIWJX010000002">
    <property type="protein sequence ID" value="MCK6258986.1"/>
    <property type="molecule type" value="Genomic_DNA"/>
</dbReference>
<protein>
    <submittedName>
        <fullName evidence="2">Uncharacterized protein</fullName>
    </submittedName>
</protein>
<dbReference type="RefSeq" id="WP_248254208.1">
    <property type="nucleotide sequence ID" value="NZ_JAIWJX010000002.1"/>
</dbReference>
<reference evidence="2" key="1">
    <citation type="submission" date="2021-09" db="EMBL/GenBank/DDBJ databases">
        <title>Genome analysis of Fictibacillus sp. KIGAM418 isolated from marine sediment.</title>
        <authorList>
            <person name="Seo M.-J."/>
            <person name="Cho E.-S."/>
            <person name="Hwang C.Y."/>
        </authorList>
    </citation>
    <scope>NUCLEOTIDE SEQUENCE</scope>
    <source>
        <strain evidence="2">KIGAM418</strain>
    </source>
</reference>
<keyword evidence="1" id="KW-0812">Transmembrane</keyword>
<comment type="caution">
    <text evidence="2">The sequence shown here is derived from an EMBL/GenBank/DDBJ whole genome shotgun (WGS) entry which is preliminary data.</text>
</comment>